<keyword evidence="1" id="KW-0479">Metal-binding</keyword>
<dbReference type="Gene3D" id="3.20.20.100">
    <property type="entry name" value="NADP-dependent oxidoreductase domain"/>
    <property type="match status" value="1"/>
</dbReference>
<evidence type="ECO:0000256" key="3">
    <source>
        <dbReference type="ARBA" id="ARBA00023014"/>
    </source>
</evidence>
<dbReference type="InterPro" id="IPR036812">
    <property type="entry name" value="NAD(P)_OxRdtase_dom_sf"/>
</dbReference>
<dbReference type="InterPro" id="IPR023210">
    <property type="entry name" value="NADP_OxRdtase_dom"/>
</dbReference>
<protein>
    <submittedName>
        <fullName evidence="5">Aldo/keto reductase family protein</fullName>
    </submittedName>
</protein>
<evidence type="ECO:0000256" key="1">
    <source>
        <dbReference type="ARBA" id="ARBA00022723"/>
    </source>
</evidence>
<dbReference type="GO" id="GO:0051536">
    <property type="term" value="F:iron-sulfur cluster binding"/>
    <property type="evidence" value="ECO:0007669"/>
    <property type="project" value="UniProtKB-KW"/>
</dbReference>
<evidence type="ECO:0000259" key="4">
    <source>
        <dbReference type="PROSITE" id="PS51379"/>
    </source>
</evidence>
<reference evidence="6" key="1">
    <citation type="submission" date="2018-02" db="EMBL/GenBank/DDBJ databases">
        <authorList>
            <person name="Hausmann B."/>
        </authorList>
    </citation>
    <scope>NUCLEOTIDE SEQUENCE [LARGE SCALE GENOMIC DNA]</scope>
    <source>
        <strain evidence="6">Peat soil MAG SbF1</strain>
    </source>
</reference>
<evidence type="ECO:0000256" key="2">
    <source>
        <dbReference type="ARBA" id="ARBA00023004"/>
    </source>
</evidence>
<proteinExistence type="predicted"/>
<accession>A0A2U3K4V9</accession>
<name>A0A2U3K4V9_9FIRM</name>
<dbReference type="SUPFAM" id="SSF51430">
    <property type="entry name" value="NAD(P)-linked oxidoreductase"/>
    <property type="match status" value="1"/>
</dbReference>
<dbReference type="PANTHER" id="PTHR43312">
    <property type="entry name" value="D-THREO-ALDOSE 1-DEHYDROGENASE"/>
    <property type="match status" value="1"/>
</dbReference>
<dbReference type="PANTHER" id="PTHR43312:SF1">
    <property type="entry name" value="NADP-DEPENDENT OXIDOREDUCTASE DOMAIN-CONTAINING PROTEIN"/>
    <property type="match status" value="1"/>
</dbReference>
<dbReference type="GO" id="GO:0046872">
    <property type="term" value="F:metal ion binding"/>
    <property type="evidence" value="ECO:0007669"/>
    <property type="project" value="UniProtKB-KW"/>
</dbReference>
<dbReference type="SUPFAM" id="SSF46548">
    <property type="entry name" value="alpha-helical ferredoxin"/>
    <property type="match status" value="1"/>
</dbReference>
<keyword evidence="2" id="KW-0408">Iron</keyword>
<dbReference type="InterPro" id="IPR053135">
    <property type="entry name" value="AKR2_Oxidoreductase"/>
</dbReference>
<dbReference type="CDD" id="cd19100">
    <property type="entry name" value="AKR_unchar"/>
    <property type="match status" value="1"/>
</dbReference>
<dbReference type="EMBL" id="OMOF01000046">
    <property type="protein sequence ID" value="SPF34714.1"/>
    <property type="molecule type" value="Genomic_DNA"/>
</dbReference>
<dbReference type="InterPro" id="IPR020471">
    <property type="entry name" value="AKR"/>
</dbReference>
<dbReference type="PRINTS" id="PR00069">
    <property type="entry name" value="ALDKETRDTASE"/>
</dbReference>
<dbReference type="PROSITE" id="PS00198">
    <property type="entry name" value="4FE4S_FER_1"/>
    <property type="match status" value="1"/>
</dbReference>
<keyword evidence="3" id="KW-0411">Iron-sulfur</keyword>
<dbReference type="InterPro" id="IPR017896">
    <property type="entry name" value="4Fe4S_Fe-S-bd"/>
</dbReference>
<evidence type="ECO:0000313" key="6">
    <source>
        <dbReference type="Proteomes" id="UP000238916"/>
    </source>
</evidence>
<dbReference type="Pfam" id="PF00248">
    <property type="entry name" value="Aldo_ket_red"/>
    <property type="match status" value="1"/>
</dbReference>
<organism evidence="5 6">
    <name type="scientific">Candidatus Desulfosporosinus infrequens</name>
    <dbReference type="NCBI Taxonomy" id="2043169"/>
    <lineage>
        <taxon>Bacteria</taxon>
        <taxon>Bacillati</taxon>
        <taxon>Bacillota</taxon>
        <taxon>Clostridia</taxon>
        <taxon>Eubacteriales</taxon>
        <taxon>Desulfitobacteriaceae</taxon>
        <taxon>Desulfosporosinus</taxon>
    </lineage>
</organism>
<dbReference type="GO" id="GO:0016491">
    <property type="term" value="F:oxidoreductase activity"/>
    <property type="evidence" value="ECO:0007669"/>
    <property type="project" value="InterPro"/>
</dbReference>
<dbReference type="PROSITE" id="PS51379">
    <property type="entry name" value="4FE4S_FER_2"/>
    <property type="match status" value="1"/>
</dbReference>
<sequence length="336" mass="37843">MEKRRLGQSDLWVAPLGFGGIPIQRVSQTEADQLLRLAVEKGINFIDTARGYTDSEVKIGVGLKGIRQEVLLATKSMARTGAGMTEDVERSLRNFQTDWIDLYQLHNVRTDAEWAELTAPGGGLEALEKAREAGKIRYIGITGHLPHTLARFIKDFSFVSVQFPYNYIEQENRQELLTEIKRQGLGSIIMKPLAGGALRQAGPALRFLLQKSFSVIIPGMDTREQIEDNSAQLSQMFSEQDAKVLEIEKGELGQEFCRRCEYCLPCAAGINIPGVFLLEGYYKRYNLTQWSLERYQGMSIQADACTDCGECETRCPYQLPIREKLKKVHALLSNKK</sequence>
<dbReference type="OrthoDB" id="9773828at2"/>
<dbReference type="Proteomes" id="UP000238916">
    <property type="component" value="Unassembled WGS sequence"/>
</dbReference>
<gene>
    <name evidence="5" type="ORF">SBF1_140005</name>
</gene>
<dbReference type="AlphaFoldDB" id="A0A2U3K4V9"/>
<dbReference type="InterPro" id="IPR017900">
    <property type="entry name" value="4Fe4S_Fe_S_CS"/>
</dbReference>
<dbReference type="Pfam" id="PF13534">
    <property type="entry name" value="Fer4_17"/>
    <property type="match status" value="1"/>
</dbReference>
<evidence type="ECO:0000313" key="5">
    <source>
        <dbReference type="EMBL" id="SPF34714.1"/>
    </source>
</evidence>
<feature type="domain" description="4Fe-4S ferredoxin-type" evidence="4">
    <location>
        <begin position="296"/>
        <end position="325"/>
    </location>
</feature>